<dbReference type="InterPro" id="IPR004331">
    <property type="entry name" value="SPX_dom"/>
</dbReference>
<keyword evidence="6" id="KW-0175">Coiled coil</keyword>
<feature type="compositionally biased region" description="Basic residues" evidence="7">
    <location>
        <begin position="838"/>
        <end position="850"/>
    </location>
</feature>
<evidence type="ECO:0000256" key="5">
    <source>
        <dbReference type="ARBA" id="ARBA00023136"/>
    </source>
</evidence>
<proteinExistence type="predicted"/>
<dbReference type="Gene3D" id="3.20.100.30">
    <property type="entry name" value="VTC, catalytic tunnel domain"/>
    <property type="match status" value="1"/>
</dbReference>
<dbReference type="PANTHER" id="PTHR46140">
    <property type="entry name" value="VACUOLAR TRANSPORTER CHAPERONE 1-RELATED"/>
    <property type="match status" value="1"/>
</dbReference>
<reference evidence="10" key="1">
    <citation type="submission" date="2021-06" db="EMBL/GenBank/DDBJ databases">
        <authorList>
            <person name="Kallberg Y."/>
            <person name="Tangrot J."/>
            <person name="Rosling A."/>
        </authorList>
    </citation>
    <scope>NUCLEOTIDE SEQUENCE</scope>
    <source>
        <strain evidence="10">BR232B</strain>
    </source>
</reference>
<dbReference type="Pfam" id="PF03105">
    <property type="entry name" value="SPX"/>
    <property type="match status" value="1"/>
</dbReference>
<evidence type="ECO:0000256" key="1">
    <source>
        <dbReference type="ARBA" id="ARBA00004128"/>
    </source>
</evidence>
<evidence type="ECO:0000256" key="3">
    <source>
        <dbReference type="ARBA" id="ARBA00022692"/>
    </source>
</evidence>
<protein>
    <submittedName>
        <fullName evidence="10">8089_t:CDS:1</fullName>
    </submittedName>
</protein>
<evidence type="ECO:0000313" key="11">
    <source>
        <dbReference type="Proteomes" id="UP000789739"/>
    </source>
</evidence>
<evidence type="ECO:0000313" key="10">
    <source>
        <dbReference type="EMBL" id="CAG8582946.1"/>
    </source>
</evidence>
<dbReference type="InterPro" id="IPR003807">
    <property type="entry name" value="DUF202"/>
</dbReference>
<sequence length="862" mass="100133">MKFGSQLKGSLYREWAEYYLDYDGLKKHLKRGEKQERGYTEKDESDFVEKLDKELVKIYNFRLAKYEEIQERVQNCEKAVASINKSPPMNVPDRYAEVEREINAITEELNELAKYARLNYTGIIKIVKKHDRPMFNVRLNAKPFYKETYEPIIVQLSRLYHIVHTGLGIDQMSSQISSTPSFSFSSSWHPPHTERISRHSYKFWVHPNNIMEVRTTILRHLPVLIYKTSSDSSITSVYFDNQSFELYQDKIDHKDGEQLIRLRWYGSKEHAKKIFVERKVRQQGEQEIKDRFMVKDKNMSAFLNGTWSLEKRIEKMREIPGKSEQDIERFKEFVADVQTMIKRKDLEPVLCSHYNRMAFQIPGDGHVRITLDTNLVLLREDNFDTIRRPEDKWHRPDMDEENYPFNKLPASDIVRFPYAVLEVKLNLEAGEREPAWVMELMKSHLVEEAPQFSKYVHGIATLFTSQAPSLPFWLPNIDKDILKPPNDRTTSYDSDDDETPSTSTSKPLNIQPQARSRHVPSRNAKPIYVEVVDEPYQESTHLNDRVSSSSPLSLDTIRRLFTKSQRRSPSPVKLPPGISPPKKSKEAPRVEPKVYLANERTFFAWLRFSVLLGTFALALFNAGGEEPIGRLCGLLYSLISVSVLFYALIRFHQRTVMIKSSYGGPYDDLVTPTLVCGSLFVAVGLNFWLKLGPKMPKKLPVPDYNNKVVPENNHLGTFDQIRMFYGKQQGNANDWWMWIRRWQEKVALEAMALQLRQKQRAEEKKLRDTELLKSKHSQNIIKQENTATPSSNSLLLKHSGNTVIQSVETEKQEKPSRRKRKRKVKSEDKSAAIEKPARKARKSRARKDAKRKAETGSVSVGK</sequence>
<dbReference type="Pfam" id="PF02656">
    <property type="entry name" value="DUF202"/>
    <property type="match status" value="1"/>
</dbReference>
<dbReference type="AlphaFoldDB" id="A0A9N9G3W7"/>
<dbReference type="PROSITE" id="PS51382">
    <property type="entry name" value="SPX"/>
    <property type="match status" value="1"/>
</dbReference>
<comment type="subcellular location">
    <subcellularLocation>
        <location evidence="1">Vacuole membrane</location>
        <topology evidence="1">Multi-pass membrane protein</topology>
    </subcellularLocation>
</comment>
<dbReference type="OrthoDB" id="6493944at2759"/>
<dbReference type="Proteomes" id="UP000789739">
    <property type="component" value="Unassembled WGS sequence"/>
</dbReference>
<feature type="transmembrane region" description="Helical" evidence="8">
    <location>
        <begin position="602"/>
        <end position="620"/>
    </location>
</feature>
<dbReference type="GO" id="GO:0033254">
    <property type="term" value="C:vacuolar transporter chaperone complex"/>
    <property type="evidence" value="ECO:0007669"/>
    <property type="project" value="TreeGrafter"/>
</dbReference>
<evidence type="ECO:0000259" key="9">
    <source>
        <dbReference type="PROSITE" id="PS51382"/>
    </source>
</evidence>
<gene>
    <name evidence="10" type="ORF">PBRASI_LOCUS6720</name>
</gene>
<keyword evidence="4 8" id="KW-1133">Transmembrane helix</keyword>
<feature type="coiled-coil region" evidence="6">
    <location>
        <begin position="66"/>
        <end position="115"/>
    </location>
</feature>
<accession>A0A9N9G3W7</accession>
<feature type="region of interest" description="Disordered" evidence="7">
    <location>
        <begin position="564"/>
        <end position="586"/>
    </location>
</feature>
<dbReference type="PANTHER" id="PTHR46140:SF2">
    <property type="entry name" value="VACUOLAR TRANSPORTER CHAPERONE 3 COMPLEX SUBUNIT 3-RELATED"/>
    <property type="match status" value="1"/>
</dbReference>
<keyword evidence="2" id="KW-0926">Vacuole</keyword>
<organism evidence="10 11">
    <name type="scientific">Paraglomus brasilianum</name>
    <dbReference type="NCBI Taxonomy" id="144538"/>
    <lineage>
        <taxon>Eukaryota</taxon>
        <taxon>Fungi</taxon>
        <taxon>Fungi incertae sedis</taxon>
        <taxon>Mucoromycota</taxon>
        <taxon>Glomeromycotina</taxon>
        <taxon>Glomeromycetes</taxon>
        <taxon>Paraglomerales</taxon>
        <taxon>Paraglomeraceae</taxon>
        <taxon>Paraglomus</taxon>
    </lineage>
</organism>
<name>A0A9N9G3W7_9GLOM</name>
<evidence type="ECO:0000256" key="7">
    <source>
        <dbReference type="SAM" id="MobiDB-lite"/>
    </source>
</evidence>
<feature type="transmembrane region" description="Helical" evidence="8">
    <location>
        <begin position="632"/>
        <end position="649"/>
    </location>
</feature>
<evidence type="ECO:0000256" key="8">
    <source>
        <dbReference type="SAM" id="Phobius"/>
    </source>
</evidence>
<dbReference type="InterPro" id="IPR051572">
    <property type="entry name" value="VTC_Complex_Subunit"/>
</dbReference>
<evidence type="ECO:0000256" key="6">
    <source>
        <dbReference type="SAM" id="Coils"/>
    </source>
</evidence>
<dbReference type="GO" id="GO:0006799">
    <property type="term" value="P:polyphosphate biosynthetic process"/>
    <property type="evidence" value="ECO:0007669"/>
    <property type="project" value="UniProtKB-ARBA"/>
</dbReference>
<feature type="region of interest" description="Disordered" evidence="7">
    <location>
        <begin position="800"/>
        <end position="862"/>
    </location>
</feature>
<keyword evidence="11" id="KW-1185">Reference proteome</keyword>
<keyword evidence="5 8" id="KW-0472">Membrane</keyword>
<evidence type="ECO:0000256" key="4">
    <source>
        <dbReference type="ARBA" id="ARBA00022989"/>
    </source>
</evidence>
<keyword evidence="3 8" id="KW-0812">Transmembrane</keyword>
<dbReference type="GO" id="GO:0000329">
    <property type="term" value="C:fungal-type vacuole membrane"/>
    <property type="evidence" value="ECO:0007669"/>
    <property type="project" value="TreeGrafter"/>
</dbReference>
<dbReference type="CDD" id="cd14480">
    <property type="entry name" value="SPX_VTC2_like"/>
    <property type="match status" value="1"/>
</dbReference>
<feature type="region of interest" description="Disordered" evidence="7">
    <location>
        <begin position="483"/>
        <end position="522"/>
    </location>
</feature>
<feature type="compositionally biased region" description="Basic and acidic residues" evidence="7">
    <location>
        <begin position="825"/>
        <end position="837"/>
    </location>
</feature>
<comment type="caution">
    <text evidence="10">The sequence shown here is derived from an EMBL/GenBank/DDBJ whole genome shotgun (WGS) entry which is preliminary data.</text>
</comment>
<evidence type="ECO:0000256" key="2">
    <source>
        <dbReference type="ARBA" id="ARBA00022554"/>
    </source>
</evidence>
<dbReference type="Pfam" id="PF09359">
    <property type="entry name" value="VTC"/>
    <property type="match status" value="1"/>
</dbReference>
<feature type="transmembrane region" description="Helical" evidence="8">
    <location>
        <begin position="669"/>
        <end position="689"/>
    </location>
</feature>
<dbReference type="InterPro" id="IPR042267">
    <property type="entry name" value="VTC_sf"/>
</dbReference>
<dbReference type="EMBL" id="CAJVPI010000928">
    <property type="protein sequence ID" value="CAG8582946.1"/>
    <property type="molecule type" value="Genomic_DNA"/>
</dbReference>
<feature type="domain" description="SPX" evidence="9">
    <location>
        <begin position="1"/>
        <end position="144"/>
    </location>
</feature>
<dbReference type="InterPro" id="IPR018966">
    <property type="entry name" value="VTC_domain"/>
</dbReference>